<proteinExistence type="predicted"/>
<accession>A0ACC7ML50</accession>
<reference evidence="1" key="1">
    <citation type="submission" date="2024-11" db="EMBL/GenBank/DDBJ databases">
        <title>Description of Massilia orientalis sp. nov., isolated from rhizosphere soil of Ageratina adenophora.</title>
        <authorList>
            <person name="Wang Y."/>
        </authorList>
    </citation>
    <scope>NUCLEOTIDE SEQUENCE</scope>
    <source>
        <strain evidence="1">YIM B02787</strain>
    </source>
</reference>
<comment type="caution">
    <text evidence="1">The sequence shown here is derived from an EMBL/GenBank/DDBJ whole genome shotgun (WGS) entry which is preliminary data.</text>
</comment>
<name>A0ACC7ML50_9BURK</name>
<organism evidence="1 2">
    <name type="scientific">Massilia orientalis</name>
    <dbReference type="NCBI Taxonomy" id="3050128"/>
    <lineage>
        <taxon>Bacteria</taxon>
        <taxon>Pseudomonadati</taxon>
        <taxon>Pseudomonadota</taxon>
        <taxon>Betaproteobacteria</taxon>
        <taxon>Burkholderiales</taxon>
        <taxon>Oxalobacteraceae</taxon>
        <taxon>Telluria group</taxon>
        <taxon>Massilia</taxon>
    </lineage>
</organism>
<protein>
    <submittedName>
        <fullName evidence="1">TrbC/VirB2 family protein</fullName>
    </submittedName>
</protein>
<keyword evidence="2" id="KW-1185">Reference proteome</keyword>
<evidence type="ECO:0000313" key="2">
    <source>
        <dbReference type="Proteomes" id="UP001168096"/>
    </source>
</evidence>
<evidence type="ECO:0000313" key="1">
    <source>
        <dbReference type="EMBL" id="MFJ1472183.1"/>
    </source>
</evidence>
<dbReference type="EMBL" id="JASNRB020000036">
    <property type="protein sequence ID" value="MFJ1472183.1"/>
    <property type="molecule type" value="Genomic_DNA"/>
</dbReference>
<dbReference type="Proteomes" id="UP001168096">
    <property type="component" value="Unassembled WGS sequence"/>
</dbReference>
<gene>
    <name evidence="1" type="ORF">QPK29_031095</name>
</gene>
<sequence>MSNKTRRAFTLALCVGLLALQASPAMAQFTGAGAQATNWFVQLLTPIVPLAVAIVGILCLTGRVNWGWFAGGVLGTALFFGRDQVVQLFRGWLGA</sequence>